<dbReference type="STRING" id="1198029.A0A1U7LMA0"/>
<keyword evidence="6 11" id="KW-0238">DNA-binding</keyword>
<dbReference type="SUPFAM" id="SSF48334">
    <property type="entry name" value="DNA repair protein MutS, domain III"/>
    <property type="match status" value="1"/>
</dbReference>
<dbReference type="EMBL" id="LXFE01001377">
    <property type="protein sequence ID" value="OLL23672.1"/>
    <property type="molecule type" value="Genomic_DNA"/>
</dbReference>
<evidence type="ECO:0000256" key="7">
    <source>
        <dbReference type="ARBA" id="ARBA00023204"/>
    </source>
</evidence>
<comment type="subcellular location">
    <subcellularLocation>
        <location evidence="1">Nucleus</location>
    </subcellularLocation>
</comment>
<feature type="compositionally biased region" description="Basic and acidic residues" evidence="12">
    <location>
        <begin position="113"/>
        <end position="131"/>
    </location>
</feature>
<keyword evidence="7 11" id="KW-0234">DNA repair</keyword>
<evidence type="ECO:0000256" key="4">
    <source>
        <dbReference type="ARBA" id="ARBA00022763"/>
    </source>
</evidence>
<dbReference type="NCBIfam" id="NF003810">
    <property type="entry name" value="PRK05399.1"/>
    <property type="match status" value="1"/>
</dbReference>
<dbReference type="Pfam" id="PF05190">
    <property type="entry name" value="MutS_IV"/>
    <property type="match status" value="1"/>
</dbReference>
<dbReference type="SUPFAM" id="SSF55271">
    <property type="entry name" value="DNA repair protein MutS, domain I"/>
    <property type="match status" value="1"/>
</dbReference>
<evidence type="ECO:0000256" key="9">
    <source>
        <dbReference type="ARBA" id="ARBA00073548"/>
    </source>
</evidence>
<evidence type="ECO:0000256" key="1">
    <source>
        <dbReference type="ARBA" id="ARBA00004123"/>
    </source>
</evidence>
<keyword evidence="8" id="KW-0539">Nucleus</keyword>
<sequence length="1068" mass="121761">SSNLHRRPFHLLRLCPKNPGHLPIISIPKIVMVIRSQKNSHLKSQDHPNDAESSQMMKTNIWKILPYKIRIQHLFHTRKHHPRNMVKPRLQADPSSPGSASTSRSRTYTPRPQKREEETTPIGKKNEQRHSWLRDIRDAEQRRPNHPDYDPRTLYIPPKAWNEFTPFEKQFWEIKSQHFNTIVFFKKGKFYELYEDDATIGHQLFDLKLTDRVNMRYINNQVGSDHRMVGFPEMNVEHWAAMFVNKGYKVAKVDQAETALGKELREKQGQKGKAKEDKIIRRELKCILTSGTLVDESLLTDEMATYCMSIKEYCPNDSSPPVFGICFVDTATGQFQVASFQDDIDRTRFETLIAQIKPTELVLEKGLLSVKTSRILKCILSVHSIWNHITPGKEFWEEDVTEHEINTGNYWSKEKSGVTSWPETLQLIKSDAIAFSAVGALIWYLRQCKLDRELVSLGNFTMYDPMQKGSSLVLDGQTLINLEIFANTFDQGSEGTLFKLLNRCVTPFGKRLFKNYVAHPLQNAKEINARLDAVEFLNGDFDFRNAFSSHFDRLPDLERLISRVHAGSCKVKDFIRTLDSFDQIYRVVDELEEISPGANSLIGKLLESLPDMRECLNHWHTAFDREKAKDEDVLIPEKGVETEFDESQDLIESIENGLHDILAEHKRTVKCSSMSFKDIGKEIYQIEVPAATHVPKDWDKLSGTQKFKRYYSPEIRSKVQELLEAREKHFNDIVPSLKSRFFVRFDKDYKQWLQAVKVIAHIDCLVSLAQSSLSIGEPSCRPTFVESDRSVLLFDELRHPCFESGISSEFIPNDIQLGGEAPNFCLLTGANAAGKSTLLRSMCIAVIMAQIGCYVPAKRAILRPVDRIMSRLGAQDNIFSAQSTFMVEMSETKKILDEATDRSLLILDELGRGTSTYDGMSIAYGVLSHLLTHVGSIGFFTTHYGNLAADFAIHPQLALKNMAVRVDEEKREVTFLYKLVDGVSKKSYGTNVAKMAGVPMSVIARAEEAAQKFDHESKASNGGNSTMNTTPLFTQSDFVWLCKLSRGAEEEQTQHPLLERLKRVALTV</sequence>
<dbReference type="GO" id="GO:0043111">
    <property type="term" value="P:replication fork arrest"/>
    <property type="evidence" value="ECO:0007669"/>
    <property type="project" value="EnsemblFungi"/>
</dbReference>
<dbReference type="SUPFAM" id="SSF52540">
    <property type="entry name" value="P-loop containing nucleoside triphosphate hydrolases"/>
    <property type="match status" value="1"/>
</dbReference>
<evidence type="ECO:0000256" key="10">
    <source>
        <dbReference type="ARBA" id="ARBA00073775"/>
    </source>
</evidence>
<organism evidence="14 15">
    <name type="scientific">Neolecta irregularis (strain DAH-3)</name>
    <dbReference type="NCBI Taxonomy" id="1198029"/>
    <lineage>
        <taxon>Eukaryota</taxon>
        <taxon>Fungi</taxon>
        <taxon>Dikarya</taxon>
        <taxon>Ascomycota</taxon>
        <taxon>Taphrinomycotina</taxon>
        <taxon>Neolectales</taxon>
        <taxon>Neolectaceae</taxon>
        <taxon>Neolecta</taxon>
    </lineage>
</organism>
<dbReference type="FunFam" id="1.10.1420.10:FF:000019">
    <property type="entry name" value="DNA mismatch repair protein"/>
    <property type="match status" value="1"/>
</dbReference>
<dbReference type="GO" id="GO:0000400">
    <property type="term" value="F:four-way junction DNA binding"/>
    <property type="evidence" value="ECO:0007669"/>
    <property type="project" value="EnsemblFungi"/>
</dbReference>
<evidence type="ECO:0000256" key="11">
    <source>
        <dbReference type="RuleBase" id="RU003756"/>
    </source>
</evidence>
<dbReference type="InterPro" id="IPR045076">
    <property type="entry name" value="MutS"/>
</dbReference>
<dbReference type="PANTHER" id="PTHR11361">
    <property type="entry name" value="DNA MISMATCH REPAIR PROTEIN MUTS FAMILY MEMBER"/>
    <property type="match status" value="1"/>
</dbReference>
<proteinExistence type="inferred from homology"/>
<dbReference type="Gene3D" id="3.40.1170.10">
    <property type="entry name" value="DNA repair protein MutS, domain I"/>
    <property type="match status" value="1"/>
</dbReference>
<dbReference type="InterPro" id="IPR036187">
    <property type="entry name" value="DNA_mismatch_repair_MutS_sf"/>
</dbReference>
<dbReference type="InterPro" id="IPR027417">
    <property type="entry name" value="P-loop_NTPase"/>
</dbReference>
<dbReference type="AlphaFoldDB" id="A0A1U7LMA0"/>
<dbReference type="OMA" id="TPMMAQY"/>
<evidence type="ECO:0000259" key="13">
    <source>
        <dbReference type="PROSITE" id="PS00486"/>
    </source>
</evidence>
<dbReference type="InterPro" id="IPR036678">
    <property type="entry name" value="MutS_con_dom_sf"/>
</dbReference>
<keyword evidence="5" id="KW-0067">ATP-binding</keyword>
<comment type="function">
    <text evidence="11">Component of the post-replicative DNA mismatch repair system (MMR).</text>
</comment>
<feature type="region of interest" description="Disordered" evidence="12">
    <location>
        <begin position="78"/>
        <end position="131"/>
    </location>
</feature>
<evidence type="ECO:0000256" key="8">
    <source>
        <dbReference type="ARBA" id="ARBA00023242"/>
    </source>
</evidence>
<feature type="compositionally biased region" description="Low complexity" evidence="12">
    <location>
        <begin position="94"/>
        <end position="107"/>
    </location>
</feature>
<comment type="similarity">
    <text evidence="2 11">Belongs to the DNA mismatch repair MutS family.</text>
</comment>
<dbReference type="GO" id="GO:0140664">
    <property type="term" value="F:ATP-dependent DNA damage sensor activity"/>
    <property type="evidence" value="ECO:0007669"/>
    <property type="project" value="InterPro"/>
</dbReference>
<keyword evidence="15" id="KW-1185">Reference proteome</keyword>
<dbReference type="GO" id="GO:0036297">
    <property type="term" value="P:interstrand cross-link repair"/>
    <property type="evidence" value="ECO:0007669"/>
    <property type="project" value="EnsemblFungi"/>
</dbReference>
<dbReference type="GO" id="GO:0043570">
    <property type="term" value="P:maintenance of DNA repeat elements"/>
    <property type="evidence" value="ECO:0007669"/>
    <property type="project" value="EnsemblFungi"/>
</dbReference>
<dbReference type="GO" id="GO:0016887">
    <property type="term" value="F:ATP hydrolysis activity"/>
    <property type="evidence" value="ECO:0007669"/>
    <property type="project" value="EnsemblFungi"/>
</dbReference>
<name>A0A1U7LMA0_NEOID</name>
<dbReference type="Pfam" id="PF05188">
    <property type="entry name" value="MutS_II"/>
    <property type="match status" value="1"/>
</dbReference>
<comment type="caution">
    <text evidence="14">The sequence shown here is derived from an EMBL/GenBank/DDBJ whole genome shotgun (WGS) entry which is preliminary data.</text>
</comment>
<dbReference type="GO" id="GO:0032138">
    <property type="term" value="F:single base insertion or deletion binding"/>
    <property type="evidence" value="ECO:0007669"/>
    <property type="project" value="EnsemblFungi"/>
</dbReference>
<keyword evidence="3 11" id="KW-0547">Nucleotide-binding</keyword>
<dbReference type="FunFam" id="3.40.1170.10:FF:000002">
    <property type="entry name" value="DNA mismatch repair protein"/>
    <property type="match status" value="1"/>
</dbReference>
<dbReference type="PANTHER" id="PTHR11361:SF148">
    <property type="entry name" value="DNA MISMATCH REPAIR PROTEIN MSH6"/>
    <property type="match status" value="1"/>
</dbReference>
<keyword evidence="4 11" id="KW-0227">DNA damage</keyword>
<dbReference type="SUPFAM" id="SSF53150">
    <property type="entry name" value="DNA repair protein MutS, domain II"/>
    <property type="match status" value="1"/>
</dbReference>
<dbReference type="PIRSF" id="PIRSF037677">
    <property type="entry name" value="DNA_mis_repair_Msh6"/>
    <property type="match status" value="1"/>
</dbReference>
<evidence type="ECO:0000256" key="5">
    <source>
        <dbReference type="ARBA" id="ARBA00022840"/>
    </source>
</evidence>
<dbReference type="InterPro" id="IPR007695">
    <property type="entry name" value="DNA_mismatch_repair_MutS-lik_N"/>
</dbReference>
<dbReference type="Proteomes" id="UP000186594">
    <property type="component" value="Unassembled WGS sequence"/>
</dbReference>
<dbReference type="InterPro" id="IPR007696">
    <property type="entry name" value="DNA_mismatch_repair_MutS_core"/>
</dbReference>
<dbReference type="Pfam" id="PF05192">
    <property type="entry name" value="MutS_III"/>
    <property type="match status" value="1"/>
</dbReference>
<evidence type="ECO:0000256" key="6">
    <source>
        <dbReference type="ARBA" id="ARBA00023125"/>
    </source>
</evidence>
<reference evidence="14 15" key="1">
    <citation type="submission" date="2016-04" db="EMBL/GenBank/DDBJ databases">
        <title>Evolutionary innovation and constraint leading to complex multicellularity in the Ascomycota.</title>
        <authorList>
            <person name="Cisse O."/>
            <person name="Nguyen A."/>
            <person name="Hewitt D.A."/>
            <person name="Jedd G."/>
            <person name="Stajich J.E."/>
        </authorList>
    </citation>
    <scope>NUCLEOTIDE SEQUENCE [LARGE SCALE GENOMIC DNA]</scope>
    <source>
        <strain evidence="14 15">DAH-3</strain>
    </source>
</reference>
<dbReference type="GO" id="GO:0032137">
    <property type="term" value="F:guanine/thymine mispair binding"/>
    <property type="evidence" value="ECO:0007669"/>
    <property type="project" value="EnsemblFungi"/>
</dbReference>
<dbReference type="InterPro" id="IPR007860">
    <property type="entry name" value="DNA_mmatch_repair_MutS_con_dom"/>
</dbReference>
<evidence type="ECO:0000256" key="12">
    <source>
        <dbReference type="SAM" id="MobiDB-lite"/>
    </source>
</evidence>
<evidence type="ECO:0000256" key="3">
    <source>
        <dbReference type="ARBA" id="ARBA00022741"/>
    </source>
</evidence>
<dbReference type="SMART" id="SM00534">
    <property type="entry name" value="MUTSac"/>
    <property type="match status" value="1"/>
</dbReference>
<dbReference type="InterPro" id="IPR000432">
    <property type="entry name" value="DNA_mismatch_repair_MutS_C"/>
</dbReference>
<dbReference type="GO" id="GO:0000710">
    <property type="term" value="P:meiotic mismatch repair"/>
    <property type="evidence" value="ECO:0007669"/>
    <property type="project" value="EnsemblFungi"/>
</dbReference>
<feature type="domain" description="DNA mismatch repair proteins mutS family" evidence="13">
    <location>
        <begin position="903"/>
        <end position="919"/>
    </location>
</feature>
<dbReference type="GO" id="GO:0005524">
    <property type="term" value="F:ATP binding"/>
    <property type="evidence" value="ECO:0007669"/>
    <property type="project" value="UniProtKB-KW"/>
</dbReference>
<accession>A0A1U7LMA0</accession>
<evidence type="ECO:0000256" key="2">
    <source>
        <dbReference type="ARBA" id="ARBA00006271"/>
    </source>
</evidence>
<dbReference type="Pfam" id="PF01624">
    <property type="entry name" value="MutS_I"/>
    <property type="match status" value="1"/>
</dbReference>
<dbReference type="Gene3D" id="3.40.50.300">
    <property type="entry name" value="P-loop containing nucleotide triphosphate hydrolases"/>
    <property type="match status" value="1"/>
</dbReference>
<evidence type="ECO:0000313" key="14">
    <source>
        <dbReference type="EMBL" id="OLL23672.1"/>
    </source>
</evidence>
<dbReference type="InterPro" id="IPR016151">
    <property type="entry name" value="DNA_mismatch_repair_MutS_N"/>
</dbReference>
<evidence type="ECO:0000313" key="15">
    <source>
        <dbReference type="Proteomes" id="UP000186594"/>
    </source>
</evidence>
<dbReference type="SMART" id="SM00533">
    <property type="entry name" value="MUTSd"/>
    <property type="match status" value="1"/>
</dbReference>
<feature type="non-terminal residue" evidence="14">
    <location>
        <position position="1"/>
    </location>
</feature>
<dbReference type="GO" id="GO:0032301">
    <property type="term" value="C:MutSalpha complex"/>
    <property type="evidence" value="ECO:0007669"/>
    <property type="project" value="EnsemblFungi"/>
</dbReference>
<dbReference type="OrthoDB" id="10252754at2759"/>
<gene>
    <name evidence="14" type="ORF">NEOLI_004149</name>
</gene>
<dbReference type="InterPro" id="IPR017261">
    <property type="entry name" value="DNA_mismatch_repair_MutS/MSH"/>
</dbReference>
<dbReference type="Gene3D" id="3.30.420.110">
    <property type="entry name" value="MutS, connector domain"/>
    <property type="match status" value="1"/>
</dbReference>
<dbReference type="PROSITE" id="PS00486">
    <property type="entry name" value="DNA_MISMATCH_REPAIR_2"/>
    <property type="match status" value="1"/>
</dbReference>
<dbReference type="InterPro" id="IPR007861">
    <property type="entry name" value="DNA_mismatch_repair_MutS_clamp"/>
</dbReference>
<dbReference type="Pfam" id="PF00488">
    <property type="entry name" value="MutS_V"/>
    <property type="match status" value="1"/>
</dbReference>
<protein>
    <recommendedName>
        <fullName evidence="9">DNA mismatch repair protein MSH6</fullName>
    </recommendedName>
    <alternativeName>
        <fullName evidence="10">DNA mismatch repair protein Msh6</fullName>
    </alternativeName>
</protein>
<dbReference type="Gene3D" id="1.10.1420.10">
    <property type="match status" value="2"/>
</dbReference>